<proteinExistence type="predicted"/>
<dbReference type="PANTHER" id="PTHR30273">
    <property type="entry name" value="PERIPLASMIC SIGNAL SENSOR AND SIGMA FACTOR ACTIVATOR FECR-RELATED"/>
    <property type="match status" value="1"/>
</dbReference>
<sequence length="370" mass="41717">MTMAKHQDRIQYLLAKYKSGLLNKSEHMELAAYLKSEEGKEILFEDMKQSFSDSLSTMSSMPESTSARMRDRLIKETSPMVTVKPIIQRVWLSGLVATILLLIVGWWSIHMLTQDPDLEWQTMRTTLGEQKKIELSDGSVIFINGGATVQIPKNMTSLDYRIIKLSGEAFFDVAPDSSRPFFVVTRDFSIRVLGTSFNVDTELEQSVTVREGKVQVMQIDENSVSKSLHNLPEVWRHFAQSNTEQQVHSPKRPEMEIEQLTPPTVALGPFEKAGIGEHTGLSKTNVSNINNWMHKDLAFYDQPLELVVQQLERFYGKEITIDPALSGCKITLAANKKTLDEALNGLVRLIRDGQIKTIENGLLISGSKCQ</sequence>
<evidence type="ECO:0000259" key="3">
    <source>
        <dbReference type="Pfam" id="PF16344"/>
    </source>
</evidence>
<evidence type="ECO:0000313" key="4">
    <source>
        <dbReference type="EMBL" id="RZF62175.1"/>
    </source>
</evidence>
<dbReference type="InterPro" id="IPR012373">
    <property type="entry name" value="Ferrdict_sens_TM"/>
</dbReference>
<dbReference type="PIRSF" id="PIRSF018266">
    <property type="entry name" value="FecR"/>
    <property type="match status" value="1"/>
</dbReference>
<evidence type="ECO:0000256" key="1">
    <source>
        <dbReference type="SAM" id="Phobius"/>
    </source>
</evidence>
<keyword evidence="1" id="KW-1133">Transmembrane helix</keyword>
<dbReference type="InterPro" id="IPR006860">
    <property type="entry name" value="FecR"/>
</dbReference>
<gene>
    <name evidence="4" type="ORF">EWE74_05045</name>
</gene>
<dbReference type="AlphaFoldDB" id="A0A4Q6XR00"/>
<keyword evidence="5" id="KW-1185">Reference proteome</keyword>
<dbReference type="Gene3D" id="2.60.120.1440">
    <property type="match status" value="1"/>
</dbReference>
<dbReference type="Pfam" id="PF04773">
    <property type="entry name" value="FecR"/>
    <property type="match status" value="1"/>
</dbReference>
<dbReference type="EMBL" id="SGIT01000001">
    <property type="protein sequence ID" value="RZF62175.1"/>
    <property type="molecule type" value="Genomic_DNA"/>
</dbReference>
<keyword evidence="1" id="KW-0812">Transmembrane</keyword>
<dbReference type="Proteomes" id="UP000292855">
    <property type="component" value="Unassembled WGS sequence"/>
</dbReference>
<keyword evidence="1" id="KW-0472">Membrane</keyword>
<dbReference type="Gene3D" id="3.55.50.30">
    <property type="match status" value="1"/>
</dbReference>
<dbReference type="Pfam" id="PF16344">
    <property type="entry name" value="FecR_C"/>
    <property type="match status" value="1"/>
</dbReference>
<feature type="domain" description="FecR protein" evidence="2">
    <location>
        <begin position="122"/>
        <end position="215"/>
    </location>
</feature>
<accession>A0A4Q6XR00</accession>
<organism evidence="4 5">
    <name type="scientific">Sphingobacterium corticibacterium</name>
    <dbReference type="NCBI Taxonomy" id="2484746"/>
    <lineage>
        <taxon>Bacteria</taxon>
        <taxon>Pseudomonadati</taxon>
        <taxon>Bacteroidota</taxon>
        <taxon>Sphingobacteriia</taxon>
        <taxon>Sphingobacteriales</taxon>
        <taxon>Sphingobacteriaceae</taxon>
        <taxon>Sphingobacterium</taxon>
    </lineage>
</organism>
<dbReference type="GO" id="GO:0016989">
    <property type="term" value="F:sigma factor antagonist activity"/>
    <property type="evidence" value="ECO:0007669"/>
    <property type="project" value="TreeGrafter"/>
</dbReference>
<feature type="transmembrane region" description="Helical" evidence="1">
    <location>
        <begin position="90"/>
        <end position="109"/>
    </location>
</feature>
<protein>
    <submittedName>
        <fullName evidence="4">FecR family protein</fullName>
    </submittedName>
</protein>
<evidence type="ECO:0000259" key="2">
    <source>
        <dbReference type="Pfam" id="PF04773"/>
    </source>
</evidence>
<feature type="domain" description="Protein FecR C-terminal" evidence="3">
    <location>
        <begin position="297"/>
        <end position="346"/>
    </location>
</feature>
<name>A0A4Q6XR00_9SPHI</name>
<comment type="caution">
    <text evidence="4">The sequence shown here is derived from an EMBL/GenBank/DDBJ whole genome shotgun (WGS) entry which is preliminary data.</text>
</comment>
<reference evidence="4 5" key="1">
    <citation type="submission" date="2019-02" db="EMBL/GenBank/DDBJ databases">
        <authorList>
            <person name="Li Y."/>
        </authorList>
    </citation>
    <scope>NUCLEOTIDE SEQUENCE [LARGE SCALE GENOMIC DNA]</scope>
    <source>
        <strain evidence="4 5">30C10-4-7</strain>
    </source>
</reference>
<evidence type="ECO:0000313" key="5">
    <source>
        <dbReference type="Proteomes" id="UP000292855"/>
    </source>
</evidence>
<dbReference type="PANTHER" id="PTHR30273:SF2">
    <property type="entry name" value="PROTEIN FECR"/>
    <property type="match status" value="1"/>
</dbReference>
<dbReference type="InterPro" id="IPR032508">
    <property type="entry name" value="FecR_C"/>
</dbReference>
<dbReference type="OrthoDB" id="710640at2"/>